<gene>
    <name evidence="2" type="ORF">J2S44_004477</name>
</gene>
<accession>A0AAE3ZSK7</accession>
<sequence>MGALVTLDLPDDSPTLDLPWIITFGPLSDDDEWEPVVCGPYERQHALSLAESVVADEQLMAVVEPLLPSTAAAEIRDEIEKARRLAEEEPPQLGDESFGDTGLSGLLDEDGHDHDHLEAAEPPTSAEIKAGMRRIAAKLSA</sequence>
<evidence type="ECO:0000256" key="1">
    <source>
        <dbReference type="SAM" id="MobiDB-lite"/>
    </source>
</evidence>
<reference evidence="2 3" key="1">
    <citation type="submission" date="2023-07" db="EMBL/GenBank/DDBJ databases">
        <title>Sequencing the genomes of 1000 actinobacteria strains.</title>
        <authorList>
            <person name="Klenk H.-P."/>
        </authorList>
    </citation>
    <scope>NUCLEOTIDE SEQUENCE [LARGE SCALE GENOMIC DNA]</scope>
    <source>
        <strain evidence="2 3">DSM 44711</strain>
    </source>
</reference>
<name>A0AAE3ZSK7_9ACTN</name>
<feature type="compositionally biased region" description="Basic and acidic residues" evidence="1">
    <location>
        <begin position="109"/>
        <end position="119"/>
    </location>
</feature>
<evidence type="ECO:0000313" key="2">
    <source>
        <dbReference type="EMBL" id="MDR7324227.1"/>
    </source>
</evidence>
<feature type="region of interest" description="Disordered" evidence="1">
    <location>
        <begin position="83"/>
        <end position="130"/>
    </location>
</feature>
<protein>
    <submittedName>
        <fullName evidence="2">Uncharacterized protein</fullName>
    </submittedName>
</protein>
<dbReference type="RefSeq" id="WP_310417301.1">
    <property type="nucleotide sequence ID" value="NZ_JAVDYC010000001.1"/>
</dbReference>
<evidence type="ECO:0000313" key="3">
    <source>
        <dbReference type="Proteomes" id="UP001183629"/>
    </source>
</evidence>
<organism evidence="2 3">
    <name type="scientific">Catenuloplanes niger</name>
    <dbReference type="NCBI Taxonomy" id="587534"/>
    <lineage>
        <taxon>Bacteria</taxon>
        <taxon>Bacillati</taxon>
        <taxon>Actinomycetota</taxon>
        <taxon>Actinomycetes</taxon>
        <taxon>Micromonosporales</taxon>
        <taxon>Micromonosporaceae</taxon>
        <taxon>Catenuloplanes</taxon>
    </lineage>
</organism>
<dbReference type="EMBL" id="JAVDYC010000001">
    <property type="protein sequence ID" value="MDR7324227.1"/>
    <property type="molecule type" value="Genomic_DNA"/>
</dbReference>
<keyword evidence="3" id="KW-1185">Reference proteome</keyword>
<dbReference type="AlphaFoldDB" id="A0AAE3ZSK7"/>
<dbReference type="Proteomes" id="UP001183629">
    <property type="component" value="Unassembled WGS sequence"/>
</dbReference>
<comment type="caution">
    <text evidence="2">The sequence shown here is derived from an EMBL/GenBank/DDBJ whole genome shotgun (WGS) entry which is preliminary data.</text>
</comment>
<proteinExistence type="predicted"/>